<keyword evidence="1" id="KW-0732">Signal</keyword>
<comment type="caution">
    <text evidence="2">The sequence shown here is derived from an EMBL/GenBank/DDBJ whole genome shotgun (WGS) entry which is preliminary data.</text>
</comment>
<organism evidence="2 3">
    <name type="scientific">Asticcacaulis aquaticus</name>
    <dbReference type="NCBI Taxonomy" id="2984212"/>
    <lineage>
        <taxon>Bacteria</taxon>
        <taxon>Pseudomonadati</taxon>
        <taxon>Pseudomonadota</taxon>
        <taxon>Alphaproteobacteria</taxon>
        <taxon>Caulobacterales</taxon>
        <taxon>Caulobacteraceae</taxon>
        <taxon>Asticcacaulis</taxon>
    </lineage>
</organism>
<proteinExistence type="predicted"/>
<evidence type="ECO:0000256" key="1">
    <source>
        <dbReference type="SAM" id="SignalP"/>
    </source>
</evidence>
<protein>
    <submittedName>
        <fullName evidence="2">Uncharacterized protein</fullName>
    </submittedName>
</protein>
<dbReference type="RefSeq" id="WP_272747119.1">
    <property type="nucleotide sequence ID" value="NZ_JAQQKX010000003.1"/>
</dbReference>
<evidence type="ECO:0000313" key="2">
    <source>
        <dbReference type="EMBL" id="MDC7682632.1"/>
    </source>
</evidence>
<name>A0ABT5HRD9_9CAUL</name>
<accession>A0ABT5HRD9</accession>
<keyword evidence="3" id="KW-1185">Reference proteome</keyword>
<reference evidence="2 3" key="1">
    <citation type="submission" date="2023-01" db="EMBL/GenBank/DDBJ databases">
        <title>Novel species of the genus Asticcacaulis isolated from rivers.</title>
        <authorList>
            <person name="Lu H."/>
        </authorList>
    </citation>
    <scope>NUCLEOTIDE SEQUENCE [LARGE SCALE GENOMIC DNA]</scope>
    <source>
        <strain evidence="2 3">BYS171W</strain>
    </source>
</reference>
<dbReference type="Proteomes" id="UP001214854">
    <property type="component" value="Unassembled WGS sequence"/>
</dbReference>
<feature type="signal peptide" evidence="1">
    <location>
        <begin position="1"/>
        <end position="20"/>
    </location>
</feature>
<sequence>MKSGVLWLAVLAAWISPAGAATPPPEVPYGYLEEVKAPPHAQIAPSVFRLGGGVYRFEQTSLIDLAKATGHRRIGHEGDASEALDWLCFTVKSPQPYRLWLSSSEMGGGTIDGVNMRAEAAKATEDCPILGARLTPVSVDGVRIGMTQVEVRKVLGAPADQRDGWWIYTYEKNVRPSDPGYFFTAYGHMMLRFEAGRLTHLSAGRVTSN</sequence>
<evidence type="ECO:0000313" key="3">
    <source>
        <dbReference type="Proteomes" id="UP001214854"/>
    </source>
</evidence>
<feature type="chain" id="PRO_5047373092" evidence="1">
    <location>
        <begin position="21"/>
        <end position="209"/>
    </location>
</feature>
<gene>
    <name evidence="2" type="ORF">PQU92_05055</name>
</gene>
<dbReference type="EMBL" id="JAQQKX010000003">
    <property type="protein sequence ID" value="MDC7682632.1"/>
    <property type="molecule type" value="Genomic_DNA"/>
</dbReference>